<reference evidence="1 2" key="1">
    <citation type="submission" date="2024-09" db="EMBL/GenBank/DDBJ databases">
        <title>Chromosome-scale assembly of Riccia fluitans.</title>
        <authorList>
            <person name="Paukszto L."/>
            <person name="Sawicki J."/>
            <person name="Karawczyk K."/>
            <person name="Piernik-Szablinska J."/>
            <person name="Szczecinska M."/>
            <person name="Mazdziarz M."/>
        </authorList>
    </citation>
    <scope>NUCLEOTIDE SEQUENCE [LARGE SCALE GENOMIC DNA]</scope>
    <source>
        <strain evidence="1">Rf_01</strain>
        <tissue evidence="1">Aerial parts of the thallus</tissue>
    </source>
</reference>
<accession>A0ABD1YTN9</accession>
<evidence type="ECO:0000313" key="2">
    <source>
        <dbReference type="Proteomes" id="UP001605036"/>
    </source>
</evidence>
<protein>
    <submittedName>
        <fullName evidence="1">Uncharacterized protein</fullName>
    </submittedName>
</protein>
<comment type="caution">
    <text evidence="1">The sequence shown here is derived from an EMBL/GenBank/DDBJ whole genome shotgun (WGS) entry which is preliminary data.</text>
</comment>
<gene>
    <name evidence="1" type="ORF">R1flu_005624</name>
</gene>
<organism evidence="1 2">
    <name type="scientific">Riccia fluitans</name>
    <dbReference type="NCBI Taxonomy" id="41844"/>
    <lineage>
        <taxon>Eukaryota</taxon>
        <taxon>Viridiplantae</taxon>
        <taxon>Streptophyta</taxon>
        <taxon>Embryophyta</taxon>
        <taxon>Marchantiophyta</taxon>
        <taxon>Marchantiopsida</taxon>
        <taxon>Marchantiidae</taxon>
        <taxon>Marchantiales</taxon>
        <taxon>Ricciaceae</taxon>
        <taxon>Riccia</taxon>
    </lineage>
</organism>
<proteinExistence type="predicted"/>
<dbReference type="AlphaFoldDB" id="A0ABD1YTN9"/>
<sequence>MKRKTIRFLNLKEAGSTWENAASGVTTLSLCEALCHILSHVRESIPRRWSESGSLARRGTWTAFQG</sequence>
<dbReference type="EMBL" id="JBHFFA010000003">
    <property type="protein sequence ID" value="KAL2634145.1"/>
    <property type="molecule type" value="Genomic_DNA"/>
</dbReference>
<keyword evidence="2" id="KW-1185">Reference proteome</keyword>
<dbReference type="Proteomes" id="UP001605036">
    <property type="component" value="Unassembled WGS sequence"/>
</dbReference>
<name>A0ABD1YTN9_9MARC</name>
<evidence type="ECO:0000313" key="1">
    <source>
        <dbReference type="EMBL" id="KAL2634145.1"/>
    </source>
</evidence>